<organism evidence="3 4">
    <name type="scientific">Branchiostoma floridae</name>
    <name type="common">Florida lancelet</name>
    <name type="synonym">Amphioxus</name>
    <dbReference type="NCBI Taxonomy" id="7739"/>
    <lineage>
        <taxon>Eukaryota</taxon>
        <taxon>Metazoa</taxon>
        <taxon>Chordata</taxon>
        <taxon>Cephalochordata</taxon>
        <taxon>Leptocardii</taxon>
        <taxon>Amphioxiformes</taxon>
        <taxon>Branchiostomatidae</taxon>
        <taxon>Branchiostoma</taxon>
    </lineage>
</organism>
<dbReference type="SMART" id="SM00239">
    <property type="entry name" value="C2"/>
    <property type="match status" value="2"/>
</dbReference>
<evidence type="ECO:0000259" key="2">
    <source>
        <dbReference type="PROSITE" id="PS50004"/>
    </source>
</evidence>
<dbReference type="OrthoDB" id="9996376at2759"/>
<keyword evidence="3" id="KW-1185">Reference proteome</keyword>
<dbReference type="SUPFAM" id="SSF49562">
    <property type="entry name" value="C2 domain (Calcium/lipid-binding domain, CaLB)"/>
    <property type="match status" value="2"/>
</dbReference>
<proteinExistence type="inferred from homology"/>
<dbReference type="Pfam" id="PF00168">
    <property type="entry name" value="C2"/>
    <property type="match status" value="2"/>
</dbReference>
<dbReference type="KEGG" id="bfo:118419470"/>
<dbReference type="AlphaFoldDB" id="A0A9J7LHB6"/>
<dbReference type="RefSeq" id="XP_035681743.1">
    <property type="nucleotide sequence ID" value="XM_035825850.1"/>
</dbReference>
<feature type="domain" description="C2" evidence="2">
    <location>
        <begin position="18"/>
        <end position="143"/>
    </location>
</feature>
<reference evidence="4" key="2">
    <citation type="submission" date="2025-08" db="UniProtKB">
        <authorList>
            <consortium name="RefSeq"/>
        </authorList>
    </citation>
    <scope>IDENTIFICATION</scope>
    <source>
        <strain evidence="4">S238N-H82</strain>
        <tissue evidence="4">Testes</tissue>
    </source>
</reference>
<gene>
    <name evidence="4" type="primary">LOC118419470</name>
</gene>
<dbReference type="PANTHER" id="PTHR10024:SF374">
    <property type="entry name" value="C2 DOMAIN-CONTAINING PROTEIN"/>
    <property type="match status" value="1"/>
</dbReference>
<dbReference type="GO" id="GO:0005544">
    <property type="term" value="F:calcium-dependent phospholipid binding"/>
    <property type="evidence" value="ECO:0000318"/>
    <property type="project" value="GO_Central"/>
</dbReference>
<dbReference type="GO" id="GO:0045202">
    <property type="term" value="C:synapse"/>
    <property type="evidence" value="ECO:0007669"/>
    <property type="project" value="GOC"/>
</dbReference>
<dbReference type="Gene3D" id="2.60.40.150">
    <property type="entry name" value="C2 domain"/>
    <property type="match status" value="2"/>
</dbReference>
<comment type="similarity">
    <text evidence="1">Belongs to the synaptotagmin family.</text>
</comment>
<dbReference type="InterPro" id="IPR000008">
    <property type="entry name" value="C2_dom"/>
</dbReference>
<dbReference type="GO" id="GO:0007268">
    <property type="term" value="P:chemical synaptic transmission"/>
    <property type="evidence" value="ECO:0000318"/>
    <property type="project" value="GO_Central"/>
</dbReference>
<dbReference type="InterPro" id="IPR035892">
    <property type="entry name" value="C2_domain_sf"/>
</dbReference>
<evidence type="ECO:0000313" key="4">
    <source>
        <dbReference type="RefSeq" id="XP_035681743.1"/>
    </source>
</evidence>
<evidence type="ECO:0000256" key="1">
    <source>
        <dbReference type="ARBA" id="ARBA00006996"/>
    </source>
</evidence>
<dbReference type="PANTHER" id="PTHR10024">
    <property type="entry name" value="SYNAPTOTAGMIN"/>
    <property type="match status" value="1"/>
</dbReference>
<reference evidence="3" key="1">
    <citation type="journal article" date="2020" name="Nat. Ecol. Evol.">
        <title>Deeply conserved synteny resolves early events in vertebrate evolution.</title>
        <authorList>
            <person name="Simakov O."/>
            <person name="Marletaz F."/>
            <person name="Yue J.X."/>
            <person name="O'Connell B."/>
            <person name="Jenkins J."/>
            <person name="Brandt A."/>
            <person name="Calef R."/>
            <person name="Tung C.H."/>
            <person name="Huang T.K."/>
            <person name="Schmutz J."/>
            <person name="Satoh N."/>
            <person name="Yu J.K."/>
            <person name="Putnam N.H."/>
            <person name="Green R.E."/>
            <person name="Rokhsar D.S."/>
        </authorList>
    </citation>
    <scope>NUCLEOTIDE SEQUENCE [LARGE SCALE GENOMIC DNA]</scope>
    <source>
        <strain evidence="3">S238N-H82</strain>
    </source>
</reference>
<evidence type="ECO:0000313" key="3">
    <source>
        <dbReference type="Proteomes" id="UP000001554"/>
    </source>
</evidence>
<protein>
    <submittedName>
        <fullName evidence="4">Synaptotagmin-7-like</fullName>
    </submittedName>
</protein>
<name>A0A9J7LHB6_BRAFL</name>
<dbReference type="GO" id="GO:0016192">
    <property type="term" value="P:vesicle-mediated transport"/>
    <property type="evidence" value="ECO:0000318"/>
    <property type="project" value="GO_Central"/>
</dbReference>
<dbReference type="Proteomes" id="UP000001554">
    <property type="component" value="Chromosome 7"/>
</dbReference>
<accession>A0A9J7LHB6</accession>
<dbReference type="GO" id="GO:0070382">
    <property type="term" value="C:exocytic vesicle"/>
    <property type="evidence" value="ECO:0000318"/>
    <property type="project" value="GO_Central"/>
</dbReference>
<dbReference type="GO" id="GO:0061891">
    <property type="term" value="F:calcium ion sensor activity"/>
    <property type="evidence" value="ECO:0000318"/>
    <property type="project" value="GO_Central"/>
</dbReference>
<dbReference type="GO" id="GO:0005886">
    <property type="term" value="C:plasma membrane"/>
    <property type="evidence" value="ECO:0000318"/>
    <property type="project" value="GO_Central"/>
</dbReference>
<dbReference type="PROSITE" id="PS50004">
    <property type="entry name" value="C2"/>
    <property type="match status" value="2"/>
</dbReference>
<dbReference type="CDD" id="cd00276">
    <property type="entry name" value="C2B_Synaptotagmin"/>
    <property type="match status" value="1"/>
</dbReference>
<dbReference type="OMA" id="MEANENI"/>
<dbReference type="GO" id="GO:0017158">
    <property type="term" value="P:regulation of calcium ion-dependent exocytosis"/>
    <property type="evidence" value="ECO:0000318"/>
    <property type="project" value="GO_Central"/>
</dbReference>
<dbReference type="GeneID" id="118419470"/>
<sequence>MSQPFVQVTSPEGMSTPYLGQLNVILQCRREAGQLSITVAQAVDLAIPSSNQDDTSTCTVNPHVRGWIMPGHRDGFKTRHVMATQSPLFNQTFVIDMSYEGMCHRSVELAVLSYEGELRRKFLGQTSVVISKLDLSKEQNIWLQLRPPKKEKSEIGELLFSVCYMQTAKRLVFQILRAQDLTRPPHLKGPRSTYVKVELYCDDVRKAKRKTQPCVTTTDDPHWEEHLYFDLSRMLPKLPTISCTVKLMEKQTMHRNITVGKVSLGWEFGTTELQHWSEVFCNAGTYVEQWHPLT</sequence>
<dbReference type="GO" id="GO:0000149">
    <property type="term" value="F:SNARE binding"/>
    <property type="evidence" value="ECO:0000318"/>
    <property type="project" value="GO_Central"/>
</dbReference>
<feature type="domain" description="C2" evidence="2">
    <location>
        <begin position="154"/>
        <end position="291"/>
    </location>
</feature>